<dbReference type="InterPro" id="IPR016033">
    <property type="entry name" value="PolC_DP2_N"/>
</dbReference>
<gene>
    <name evidence="2" type="ORF">B1A_06636</name>
</gene>
<feature type="domain" description="DNA polymerase II large subunit DP2 N-terminal" evidence="1">
    <location>
        <begin position="3"/>
        <end position="82"/>
    </location>
</feature>
<dbReference type="AlphaFoldDB" id="T1BJ74"/>
<dbReference type="Pfam" id="PF03833">
    <property type="entry name" value="PolC_DP2_N"/>
    <property type="match status" value="1"/>
</dbReference>
<dbReference type="GO" id="GO:0006260">
    <property type="term" value="P:DNA replication"/>
    <property type="evidence" value="ECO:0007669"/>
    <property type="project" value="InterPro"/>
</dbReference>
<sequence>MESYFRRIEASVDRAYAVAEAARRKGLDPTLAPEIPRAQDMAGRVEKLLAHLDIAGISEEIRALAERMPREEVAVEITRRLARD</sequence>
<proteinExistence type="predicted"/>
<protein>
    <submittedName>
        <fullName evidence="2">Protein containing DNA polymerase II large subunit DP2</fullName>
        <ecNumber evidence="2">2.7.7.7</ecNumber>
    </submittedName>
</protein>
<name>T1BJ74_9ZZZZ</name>
<dbReference type="EC" id="2.7.7.7" evidence="2"/>
<dbReference type="InterPro" id="IPR004475">
    <property type="entry name" value="PolC_DP2"/>
</dbReference>
<feature type="non-terminal residue" evidence="2">
    <location>
        <position position="84"/>
    </location>
</feature>
<dbReference type="GO" id="GO:0003677">
    <property type="term" value="F:DNA binding"/>
    <property type="evidence" value="ECO:0007669"/>
    <property type="project" value="InterPro"/>
</dbReference>
<evidence type="ECO:0000259" key="1">
    <source>
        <dbReference type="Pfam" id="PF03833"/>
    </source>
</evidence>
<dbReference type="EMBL" id="AUZX01004810">
    <property type="protein sequence ID" value="EQD69792.1"/>
    <property type="molecule type" value="Genomic_DNA"/>
</dbReference>
<reference evidence="2" key="2">
    <citation type="journal article" date="2014" name="ISME J.">
        <title>Microbial stratification in low pH oxic and suboxic macroscopic growths along an acid mine drainage.</title>
        <authorList>
            <person name="Mendez-Garcia C."/>
            <person name="Mesa V."/>
            <person name="Sprenger R.R."/>
            <person name="Richter M."/>
            <person name="Diez M.S."/>
            <person name="Solano J."/>
            <person name="Bargiela R."/>
            <person name="Golyshina O.V."/>
            <person name="Manteca A."/>
            <person name="Ramos J.L."/>
            <person name="Gallego J.R."/>
            <person name="Llorente I."/>
            <person name="Martins Dos Santos V.A."/>
            <person name="Jensen O.N."/>
            <person name="Pelaez A.I."/>
            <person name="Sanchez J."/>
            <person name="Ferrer M."/>
        </authorList>
    </citation>
    <scope>NUCLEOTIDE SEQUENCE</scope>
</reference>
<dbReference type="PANTHER" id="PTHR42210">
    <property type="entry name" value="DNA POLYMERASE II LARGE SUBUNIT"/>
    <property type="match status" value="1"/>
</dbReference>
<organism evidence="2">
    <name type="scientific">mine drainage metagenome</name>
    <dbReference type="NCBI Taxonomy" id="410659"/>
    <lineage>
        <taxon>unclassified sequences</taxon>
        <taxon>metagenomes</taxon>
        <taxon>ecological metagenomes</taxon>
    </lineage>
</organism>
<keyword evidence="2" id="KW-0808">Transferase</keyword>
<comment type="caution">
    <text evidence="2">The sequence shown here is derived from an EMBL/GenBank/DDBJ whole genome shotgun (WGS) entry which is preliminary data.</text>
</comment>
<accession>T1BJ74</accession>
<dbReference type="PANTHER" id="PTHR42210:SF1">
    <property type="entry name" value="DNA POLYMERASE II LARGE SUBUNIT"/>
    <property type="match status" value="1"/>
</dbReference>
<keyword evidence="2" id="KW-0548">Nucleotidyltransferase</keyword>
<reference evidence="2" key="1">
    <citation type="submission" date="2013-08" db="EMBL/GenBank/DDBJ databases">
        <authorList>
            <person name="Mendez C."/>
            <person name="Richter M."/>
            <person name="Ferrer M."/>
            <person name="Sanchez J."/>
        </authorList>
    </citation>
    <scope>NUCLEOTIDE SEQUENCE</scope>
</reference>
<evidence type="ECO:0000313" key="2">
    <source>
        <dbReference type="EMBL" id="EQD69792.1"/>
    </source>
</evidence>
<dbReference type="GO" id="GO:0003887">
    <property type="term" value="F:DNA-directed DNA polymerase activity"/>
    <property type="evidence" value="ECO:0007669"/>
    <property type="project" value="UniProtKB-EC"/>
</dbReference>